<dbReference type="Gene3D" id="1.10.110.10">
    <property type="entry name" value="Plant lipid-transfer and hydrophobic proteins"/>
    <property type="match status" value="1"/>
</dbReference>
<comment type="similarity">
    <text evidence="8">Belongs to the cytochrome P450 family.</text>
</comment>
<evidence type="ECO:0000256" key="9">
    <source>
        <dbReference type="SAM" id="Coils"/>
    </source>
</evidence>
<evidence type="ECO:0000259" key="11">
    <source>
        <dbReference type="Pfam" id="PF14368"/>
    </source>
</evidence>
<evidence type="ECO:0000313" key="12">
    <source>
        <dbReference type="EMBL" id="KAH7570666.1"/>
    </source>
</evidence>
<evidence type="ECO:0000256" key="10">
    <source>
        <dbReference type="SAM" id="SignalP"/>
    </source>
</evidence>
<feature type="signal peptide" evidence="10">
    <location>
        <begin position="1"/>
        <end position="21"/>
    </location>
</feature>
<dbReference type="PANTHER" id="PTHR24298">
    <property type="entry name" value="FLAVONOID 3'-MONOOXYGENASE-RELATED"/>
    <property type="match status" value="1"/>
</dbReference>
<evidence type="ECO:0000256" key="2">
    <source>
        <dbReference type="ARBA" id="ARBA00004167"/>
    </source>
</evidence>
<protein>
    <recommendedName>
        <fullName evidence="11">Bifunctional inhibitor/plant lipid transfer protein/seed storage helical domain-containing protein</fullName>
    </recommendedName>
</protein>
<accession>A0ABQ8I202</accession>
<name>A0ABQ8I202_9ROSI</name>
<dbReference type="InterPro" id="IPR001128">
    <property type="entry name" value="Cyt_P450"/>
</dbReference>
<evidence type="ECO:0000256" key="7">
    <source>
        <dbReference type="ARBA" id="ARBA00023136"/>
    </source>
</evidence>
<dbReference type="Pfam" id="PF14368">
    <property type="entry name" value="LTP_2"/>
    <property type="match status" value="1"/>
</dbReference>
<dbReference type="SUPFAM" id="SSF48264">
    <property type="entry name" value="Cytochrome P450"/>
    <property type="match status" value="1"/>
</dbReference>
<sequence length="551" mass="61287">MKKALPMLLVIVLVMTSLVEQGRSHACGSTFFGALVQLIPCRAAVAPFTPVPPSEACCNAIKSLGQPCLCVLVNGPPITGIDRSMALQLPDNTHLNLPPSPPALPIIGHLHLLTPSLFNSFSNLSSKYGPLLYLRLGAARCLLVSSASMASEVFKTHDLAFSSRPVFAFADKLLYGTSGFITAPYGDYWRFMKKLCVTELLGVRQLERSRTIRREELRRLLVIVMEKASKNEVLDVGGELMRLTNNVTCRMVMSTRCSEDDGDAERCRELVKESFELAAKLCFGDVLGPLKKLGFWIYGKQAMNVSKRFDELLERVLKEHEERAEKDEDLMDILLKVYRAEKAEDLFIAGTDTTAEAMQWTIAELLNHPDAFKRARQEIESVVGRSRLVEESDIPSLPYLQAVVKEALRLYPPGPVTTRECRQNCRIKGFDIPEKTAVAINLYAIMRDPDAWDNPNEFRPERFLIPSRDQEQNLFNFVPFGAGRRGCPGSVLAFSLMNTVIAAMVQCFDWKVGGDGDGDQKVDMQPGSGMSMSMVQPLLCHPVVHLNPFAA</sequence>
<reference evidence="12 13" key="1">
    <citation type="submission" date="2021-02" db="EMBL/GenBank/DDBJ databases">
        <title>Plant Genome Project.</title>
        <authorList>
            <person name="Zhang R.-G."/>
        </authorList>
    </citation>
    <scope>NUCLEOTIDE SEQUENCE [LARGE SCALE GENOMIC DNA]</scope>
    <source>
        <tissue evidence="12">Leaves</tissue>
    </source>
</reference>
<keyword evidence="3 8" id="KW-0349">Heme</keyword>
<dbReference type="PRINTS" id="PR00385">
    <property type="entry name" value="P450"/>
</dbReference>
<dbReference type="PANTHER" id="PTHR24298:SF59">
    <property type="entry name" value="CYTOCHROME P450, FAMILY 705, SUBFAMILY A, POLYPEPTIDE 25-RELATED"/>
    <property type="match status" value="1"/>
</dbReference>
<gene>
    <name evidence="12" type="ORF">JRO89_XS05G0152900</name>
</gene>
<dbReference type="Gene3D" id="1.10.630.10">
    <property type="entry name" value="Cytochrome P450"/>
    <property type="match status" value="1"/>
</dbReference>
<evidence type="ECO:0000256" key="1">
    <source>
        <dbReference type="ARBA" id="ARBA00001971"/>
    </source>
</evidence>
<evidence type="ECO:0000256" key="5">
    <source>
        <dbReference type="ARBA" id="ARBA00022723"/>
    </source>
</evidence>
<dbReference type="InterPro" id="IPR051103">
    <property type="entry name" value="Plant_metabolite_P450s"/>
</dbReference>
<dbReference type="CDD" id="cd04660">
    <property type="entry name" value="nsLTP_like"/>
    <property type="match status" value="1"/>
</dbReference>
<dbReference type="SUPFAM" id="SSF47699">
    <property type="entry name" value="Bifunctional inhibitor/lipid-transfer protein/seed storage 2S albumin"/>
    <property type="match status" value="1"/>
</dbReference>
<dbReference type="Pfam" id="PF00067">
    <property type="entry name" value="p450"/>
    <property type="match status" value="1"/>
</dbReference>
<evidence type="ECO:0000256" key="6">
    <source>
        <dbReference type="ARBA" id="ARBA00022989"/>
    </source>
</evidence>
<organism evidence="12 13">
    <name type="scientific">Xanthoceras sorbifolium</name>
    <dbReference type="NCBI Taxonomy" id="99658"/>
    <lineage>
        <taxon>Eukaryota</taxon>
        <taxon>Viridiplantae</taxon>
        <taxon>Streptophyta</taxon>
        <taxon>Embryophyta</taxon>
        <taxon>Tracheophyta</taxon>
        <taxon>Spermatophyta</taxon>
        <taxon>Magnoliopsida</taxon>
        <taxon>eudicotyledons</taxon>
        <taxon>Gunneridae</taxon>
        <taxon>Pentapetalae</taxon>
        <taxon>rosids</taxon>
        <taxon>malvids</taxon>
        <taxon>Sapindales</taxon>
        <taxon>Sapindaceae</taxon>
        <taxon>Xanthoceroideae</taxon>
        <taxon>Xanthoceras</taxon>
    </lineage>
</organism>
<evidence type="ECO:0000256" key="8">
    <source>
        <dbReference type="RuleBase" id="RU000461"/>
    </source>
</evidence>
<feature type="domain" description="Bifunctional inhibitor/plant lipid transfer protein/seed storage helical" evidence="11">
    <location>
        <begin position="12"/>
        <end position="92"/>
    </location>
</feature>
<dbReference type="CDD" id="cd20655">
    <property type="entry name" value="CYP93"/>
    <property type="match status" value="1"/>
</dbReference>
<keyword evidence="8" id="KW-0503">Monooxygenase</keyword>
<keyword evidence="5 8" id="KW-0479">Metal-binding</keyword>
<evidence type="ECO:0000256" key="4">
    <source>
        <dbReference type="ARBA" id="ARBA00022692"/>
    </source>
</evidence>
<dbReference type="EMBL" id="JAFEMO010000005">
    <property type="protein sequence ID" value="KAH7570666.1"/>
    <property type="molecule type" value="Genomic_DNA"/>
</dbReference>
<evidence type="ECO:0000256" key="3">
    <source>
        <dbReference type="ARBA" id="ARBA00022617"/>
    </source>
</evidence>
<keyword evidence="8" id="KW-0560">Oxidoreductase</keyword>
<keyword evidence="7" id="KW-0472">Membrane</keyword>
<dbReference type="InterPro" id="IPR017972">
    <property type="entry name" value="Cyt_P450_CS"/>
</dbReference>
<keyword evidence="9" id="KW-0175">Coiled coil</keyword>
<comment type="subcellular location">
    <subcellularLocation>
        <location evidence="2">Membrane</location>
        <topology evidence="2">Single-pass membrane protein</topology>
    </subcellularLocation>
</comment>
<dbReference type="InterPro" id="IPR036396">
    <property type="entry name" value="Cyt_P450_sf"/>
</dbReference>
<dbReference type="InterPro" id="IPR036312">
    <property type="entry name" value="Bifun_inhib/LTP/seed_sf"/>
</dbReference>
<comment type="cofactor">
    <cofactor evidence="1">
        <name>heme</name>
        <dbReference type="ChEBI" id="CHEBI:30413"/>
    </cofactor>
</comment>
<dbReference type="PRINTS" id="PR00463">
    <property type="entry name" value="EP450I"/>
</dbReference>
<keyword evidence="4" id="KW-0812">Transmembrane</keyword>
<feature type="chain" id="PRO_5046851558" description="Bifunctional inhibitor/plant lipid transfer protein/seed storage helical domain-containing protein" evidence="10">
    <location>
        <begin position="22"/>
        <end position="551"/>
    </location>
</feature>
<keyword evidence="13" id="KW-1185">Reference proteome</keyword>
<keyword evidence="10" id="KW-0732">Signal</keyword>
<keyword evidence="6" id="KW-1133">Transmembrane helix</keyword>
<proteinExistence type="inferred from homology"/>
<dbReference type="Proteomes" id="UP000827721">
    <property type="component" value="Unassembled WGS sequence"/>
</dbReference>
<keyword evidence="8" id="KW-0408">Iron</keyword>
<dbReference type="InterPro" id="IPR044741">
    <property type="entry name" value="NsLTP-like"/>
</dbReference>
<dbReference type="PROSITE" id="PS00086">
    <property type="entry name" value="CYTOCHROME_P450"/>
    <property type="match status" value="1"/>
</dbReference>
<dbReference type="InterPro" id="IPR016140">
    <property type="entry name" value="Bifunc_inhib/LTP/seed_store"/>
</dbReference>
<feature type="coiled-coil region" evidence="9">
    <location>
        <begin position="310"/>
        <end position="337"/>
    </location>
</feature>
<evidence type="ECO:0000313" key="13">
    <source>
        <dbReference type="Proteomes" id="UP000827721"/>
    </source>
</evidence>
<dbReference type="InterPro" id="IPR002401">
    <property type="entry name" value="Cyt_P450_E_grp-I"/>
</dbReference>
<comment type="caution">
    <text evidence="12">The sequence shown here is derived from an EMBL/GenBank/DDBJ whole genome shotgun (WGS) entry which is preliminary data.</text>
</comment>